<proteinExistence type="predicted"/>
<dbReference type="Proteomes" id="UP000521943">
    <property type="component" value="Unassembled WGS sequence"/>
</dbReference>
<evidence type="ECO:0000313" key="3">
    <source>
        <dbReference type="Proteomes" id="UP000521943"/>
    </source>
</evidence>
<dbReference type="EMBL" id="JACGCI010000017">
    <property type="protein sequence ID" value="KAF6758802.1"/>
    <property type="molecule type" value="Genomic_DNA"/>
</dbReference>
<evidence type="ECO:0000256" key="1">
    <source>
        <dbReference type="SAM" id="MobiDB-lite"/>
    </source>
</evidence>
<evidence type="ECO:0000313" key="2">
    <source>
        <dbReference type="EMBL" id="KAF6758802.1"/>
    </source>
</evidence>
<gene>
    <name evidence="2" type="ORF">DFP72DRAFT_160816</name>
</gene>
<feature type="region of interest" description="Disordered" evidence="1">
    <location>
        <begin position="178"/>
        <end position="200"/>
    </location>
</feature>
<keyword evidence="3" id="KW-1185">Reference proteome</keyword>
<comment type="caution">
    <text evidence="2">The sequence shown here is derived from an EMBL/GenBank/DDBJ whole genome shotgun (WGS) entry which is preliminary data.</text>
</comment>
<sequence>MRTSPPKTETDNSSSPRRLDKIHARYPGTGLGNKSSSPRPRTDWSSDPRAAFANAGRDAEYASPRFLDPKASPLQAAHDPAHNITRAASRMLNETLYLSRTCGPPGHRDFAIGRRESLFASRTSPKPGLPKQPYRGPAVSLRCGRFVDHFDSMLLQLRPHWAQNAPCKPDTMRITLPSAKGRVGTKPNRGQVKSYSYPPHLVSRRSTPGVRWALDPVGSQGVRIQPLTENARRRAGRKQRAWMVLGVPVTSLSSIRWQLERSDARNQ</sequence>
<reference evidence="2 3" key="1">
    <citation type="submission" date="2020-07" db="EMBL/GenBank/DDBJ databases">
        <title>Comparative genomics of pyrophilous fungi reveals a link between fire events and developmental genes.</title>
        <authorList>
            <consortium name="DOE Joint Genome Institute"/>
            <person name="Steindorff A.S."/>
            <person name="Carver A."/>
            <person name="Calhoun S."/>
            <person name="Stillman K."/>
            <person name="Liu H."/>
            <person name="Lipzen A."/>
            <person name="Pangilinan J."/>
            <person name="Labutti K."/>
            <person name="Bruns T.D."/>
            <person name="Grigoriev I.V."/>
        </authorList>
    </citation>
    <scope>NUCLEOTIDE SEQUENCE [LARGE SCALE GENOMIC DNA]</scope>
    <source>
        <strain evidence="2 3">CBS 144469</strain>
    </source>
</reference>
<dbReference type="AlphaFoldDB" id="A0A8H6I6J9"/>
<protein>
    <submittedName>
        <fullName evidence="2">Uncharacterized protein</fullName>
    </submittedName>
</protein>
<feature type="region of interest" description="Disordered" evidence="1">
    <location>
        <begin position="1"/>
        <end position="57"/>
    </location>
</feature>
<name>A0A8H6I6J9_9AGAR</name>
<organism evidence="2 3">
    <name type="scientific">Ephemerocybe angulata</name>
    <dbReference type="NCBI Taxonomy" id="980116"/>
    <lineage>
        <taxon>Eukaryota</taxon>
        <taxon>Fungi</taxon>
        <taxon>Dikarya</taxon>
        <taxon>Basidiomycota</taxon>
        <taxon>Agaricomycotina</taxon>
        <taxon>Agaricomycetes</taxon>
        <taxon>Agaricomycetidae</taxon>
        <taxon>Agaricales</taxon>
        <taxon>Agaricineae</taxon>
        <taxon>Psathyrellaceae</taxon>
        <taxon>Ephemerocybe</taxon>
    </lineage>
</organism>
<accession>A0A8H6I6J9</accession>
<feature type="compositionally biased region" description="Polar residues" evidence="1">
    <location>
        <begin position="1"/>
        <end position="16"/>
    </location>
</feature>